<protein>
    <submittedName>
        <fullName evidence="1">Uncharacterized protein</fullName>
    </submittedName>
</protein>
<evidence type="ECO:0000313" key="2">
    <source>
        <dbReference type="Proteomes" id="UP000023152"/>
    </source>
</evidence>
<name>X6PC72_RETFI</name>
<dbReference type="AlphaFoldDB" id="X6PC72"/>
<evidence type="ECO:0000313" key="1">
    <source>
        <dbReference type="EMBL" id="ETO35664.1"/>
    </source>
</evidence>
<accession>X6PC72</accession>
<dbReference type="EMBL" id="ASPP01001421">
    <property type="protein sequence ID" value="ETO35664.1"/>
    <property type="molecule type" value="Genomic_DNA"/>
</dbReference>
<sequence>MHMTYDPKQPNNEKDIILQILKGKHINKEIMEATREKVSFIFIMDEKYFYDRNSMMHLWPFSKGQMSNYIEKFANMKFKSKSNDWIAKQYEETLTNYPNLQKKWSKNHFFFKSF</sequence>
<keyword evidence="2" id="KW-1185">Reference proteome</keyword>
<comment type="caution">
    <text evidence="1">The sequence shown here is derived from an EMBL/GenBank/DDBJ whole genome shotgun (WGS) entry which is preliminary data.</text>
</comment>
<reference evidence="1 2" key="1">
    <citation type="journal article" date="2013" name="Curr. Biol.">
        <title>The Genome of the Foraminiferan Reticulomyxa filosa.</title>
        <authorList>
            <person name="Glockner G."/>
            <person name="Hulsmann N."/>
            <person name="Schleicher M."/>
            <person name="Noegel A.A."/>
            <person name="Eichinger L."/>
            <person name="Gallinger C."/>
            <person name="Pawlowski J."/>
            <person name="Sierra R."/>
            <person name="Euteneuer U."/>
            <person name="Pillet L."/>
            <person name="Moustafa A."/>
            <person name="Platzer M."/>
            <person name="Groth M."/>
            <person name="Szafranski K."/>
            <person name="Schliwa M."/>
        </authorList>
    </citation>
    <scope>NUCLEOTIDE SEQUENCE [LARGE SCALE GENOMIC DNA]</scope>
</reference>
<proteinExistence type="predicted"/>
<gene>
    <name evidence="1" type="ORF">RFI_01399</name>
</gene>
<dbReference type="Proteomes" id="UP000023152">
    <property type="component" value="Unassembled WGS sequence"/>
</dbReference>
<organism evidence="1 2">
    <name type="scientific">Reticulomyxa filosa</name>
    <dbReference type="NCBI Taxonomy" id="46433"/>
    <lineage>
        <taxon>Eukaryota</taxon>
        <taxon>Sar</taxon>
        <taxon>Rhizaria</taxon>
        <taxon>Retaria</taxon>
        <taxon>Foraminifera</taxon>
        <taxon>Monothalamids</taxon>
        <taxon>Reticulomyxidae</taxon>
        <taxon>Reticulomyxa</taxon>
    </lineage>
</organism>